<keyword evidence="8" id="KW-0106">Calcium</keyword>
<dbReference type="InterPro" id="IPR017938">
    <property type="entry name" value="Riboflavin_synthase-like_b-brl"/>
</dbReference>
<dbReference type="PANTHER" id="PTHR11972:SF54">
    <property type="entry name" value="RESPIRATORY BURST OXIDASE HOMOLOG PROTEIN J-RELATED"/>
    <property type="match status" value="1"/>
</dbReference>
<proteinExistence type="inferred from homology"/>
<evidence type="ECO:0000256" key="9">
    <source>
        <dbReference type="ARBA" id="ARBA00022857"/>
    </source>
</evidence>
<dbReference type="InterPro" id="IPR013112">
    <property type="entry name" value="FAD-bd_8"/>
</dbReference>
<evidence type="ECO:0000256" key="5">
    <source>
        <dbReference type="ARBA" id="ARBA00022692"/>
    </source>
</evidence>
<feature type="transmembrane region" description="Helical" evidence="14">
    <location>
        <begin position="466"/>
        <end position="490"/>
    </location>
</feature>
<dbReference type="Gene3D" id="1.10.238.10">
    <property type="entry name" value="EF-hand"/>
    <property type="match status" value="1"/>
</dbReference>
<keyword evidence="7" id="KW-0274">FAD</keyword>
<organism evidence="17 18">
    <name type="scientific">Citrullus colocynthis</name>
    <name type="common">colocynth</name>
    <dbReference type="NCBI Taxonomy" id="252529"/>
    <lineage>
        <taxon>Eukaryota</taxon>
        <taxon>Viridiplantae</taxon>
        <taxon>Streptophyta</taxon>
        <taxon>Embryophyta</taxon>
        <taxon>Tracheophyta</taxon>
        <taxon>Spermatophyta</taxon>
        <taxon>Magnoliopsida</taxon>
        <taxon>eudicotyledons</taxon>
        <taxon>Gunneridae</taxon>
        <taxon>Pentapetalae</taxon>
        <taxon>rosids</taxon>
        <taxon>fabids</taxon>
        <taxon>Cucurbitales</taxon>
        <taxon>Cucurbitaceae</taxon>
        <taxon>Benincaseae</taxon>
        <taxon>Citrullus</taxon>
    </lineage>
</organism>
<evidence type="ECO:0000256" key="13">
    <source>
        <dbReference type="SAM" id="MobiDB-lite"/>
    </source>
</evidence>
<evidence type="ECO:0000256" key="14">
    <source>
        <dbReference type="SAM" id="Phobius"/>
    </source>
</evidence>
<comment type="similarity">
    <text evidence="2">Belongs to the RBOH (TC 5.B.1.3) family.</text>
</comment>
<dbReference type="Gene3D" id="2.40.30.10">
    <property type="entry name" value="Translation factors"/>
    <property type="match status" value="1"/>
</dbReference>
<evidence type="ECO:0000256" key="6">
    <source>
        <dbReference type="ARBA" id="ARBA00022723"/>
    </source>
</evidence>
<name>A0ABP0Z2Q2_9ROSI</name>
<dbReference type="InterPro" id="IPR050369">
    <property type="entry name" value="RBOH/FRE"/>
</dbReference>
<evidence type="ECO:0000256" key="7">
    <source>
        <dbReference type="ARBA" id="ARBA00022827"/>
    </source>
</evidence>
<feature type="domain" description="FAD-binding FR-type" evidence="16">
    <location>
        <begin position="501"/>
        <end position="649"/>
    </location>
</feature>
<keyword evidence="3" id="KW-0575">Peroxidase</keyword>
<dbReference type="InterPro" id="IPR018247">
    <property type="entry name" value="EF_Hand_1_Ca_BS"/>
</dbReference>
<evidence type="ECO:0000256" key="4">
    <source>
        <dbReference type="ARBA" id="ARBA00022630"/>
    </source>
</evidence>
<dbReference type="PANTHER" id="PTHR11972">
    <property type="entry name" value="NADPH OXIDASE"/>
    <property type="match status" value="1"/>
</dbReference>
<dbReference type="PRINTS" id="PR00466">
    <property type="entry name" value="GP91PHOX"/>
</dbReference>
<keyword evidence="5 14" id="KW-0812">Transmembrane</keyword>
<dbReference type="InterPro" id="IPR002048">
    <property type="entry name" value="EF_hand_dom"/>
</dbReference>
<keyword evidence="6" id="KW-0479">Metal-binding</keyword>
<dbReference type="EMBL" id="OZ021742">
    <property type="protein sequence ID" value="CAK9327062.1"/>
    <property type="molecule type" value="Genomic_DNA"/>
</dbReference>
<evidence type="ECO:0000256" key="8">
    <source>
        <dbReference type="ARBA" id="ARBA00022837"/>
    </source>
</evidence>
<dbReference type="SMART" id="SM00054">
    <property type="entry name" value="EFh"/>
    <property type="match status" value="2"/>
</dbReference>
<evidence type="ECO:0000256" key="2">
    <source>
        <dbReference type="ARBA" id="ARBA00007975"/>
    </source>
</evidence>
<dbReference type="SUPFAM" id="SSF63380">
    <property type="entry name" value="Riboflavin synthase domain-like"/>
    <property type="match status" value="1"/>
</dbReference>
<accession>A0ABP0Z2Q2</accession>
<dbReference type="PROSITE" id="PS51384">
    <property type="entry name" value="FAD_FR"/>
    <property type="match status" value="1"/>
</dbReference>
<dbReference type="InterPro" id="IPR000778">
    <property type="entry name" value="Cyt_b245_heavy_chain"/>
</dbReference>
<keyword evidence="9" id="KW-0521">NADP</keyword>
<dbReference type="PROSITE" id="PS50222">
    <property type="entry name" value="EF_HAND_2"/>
    <property type="match status" value="1"/>
</dbReference>
<evidence type="ECO:0000256" key="12">
    <source>
        <dbReference type="ARBA" id="ARBA00023136"/>
    </source>
</evidence>
<dbReference type="InterPro" id="IPR013130">
    <property type="entry name" value="Fe3_Rdtase_TM_dom"/>
</dbReference>
<evidence type="ECO:0000256" key="10">
    <source>
        <dbReference type="ARBA" id="ARBA00022989"/>
    </source>
</evidence>
<dbReference type="SUPFAM" id="SSF52343">
    <property type="entry name" value="Ferredoxin reductase-like, C-terminal NADP-linked domain"/>
    <property type="match status" value="1"/>
</dbReference>
<evidence type="ECO:0000259" key="16">
    <source>
        <dbReference type="PROSITE" id="PS51384"/>
    </source>
</evidence>
<dbReference type="Gene3D" id="3.40.50.80">
    <property type="entry name" value="Nucleotide-binding domain of ferredoxin-NADP reductase (FNR) module"/>
    <property type="match status" value="1"/>
</dbReference>
<evidence type="ECO:0000259" key="15">
    <source>
        <dbReference type="PROSITE" id="PS50222"/>
    </source>
</evidence>
<feature type="compositionally biased region" description="Low complexity" evidence="13">
    <location>
        <begin position="1"/>
        <end position="10"/>
    </location>
</feature>
<feature type="transmembrane region" description="Helical" evidence="14">
    <location>
        <begin position="286"/>
        <end position="304"/>
    </location>
</feature>
<dbReference type="Pfam" id="PF08030">
    <property type="entry name" value="NAD_binding_6"/>
    <property type="match status" value="1"/>
</dbReference>
<protein>
    <submittedName>
        <fullName evidence="17">Uncharacterized protein</fullName>
    </submittedName>
</protein>
<dbReference type="InterPro" id="IPR017927">
    <property type="entry name" value="FAD-bd_FR_type"/>
</dbReference>
<feature type="domain" description="EF-hand" evidence="15">
    <location>
        <begin position="161"/>
        <end position="196"/>
    </location>
</feature>
<feature type="region of interest" description="Disordered" evidence="13">
    <location>
        <begin position="1"/>
        <end position="20"/>
    </location>
</feature>
<keyword evidence="12 14" id="KW-0472">Membrane</keyword>
<evidence type="ECO:0000313" key="18">
    <source>
        <dbReference type="Proteomes" id="UP001642487"/>
    </source>
</evidence>
<evidence type="ECO:0000256" key="1">
    <source>
        <dbReference type="ARBA" id="ARBA00004141"/>
    </source>
</evidence>
<dbReference type="Pfam" id="PF01794">
    <property type="entry name" value="Ferric_reduct"/>
    <property type="match status" value="1"/>
</dbReference>
<sequence>MNNLDNMNNNGEDSQKWILDPSEIDVMVDVPIDEGGGGGSDRNGSFKRRDEDHGVSRGGIRLGRRKSKAERGLKSLRFLDRSVTGKEDDAWRAIESRFHQHAIDDRLPRDKFGLCIGMGGDSKDFAGELFDTLVRRRRLSSANGITIEELHGFWEDITSQDMDFRLQIFFEMCDKNGDGKLSEAEVKEVIILSASANKLGNLKSQAGYYASMIMEELDPDHLGYIELSQLETLLREVMVFDQDNNKIMTKKTCTLTRAMIPQRYRTPVSRVVSRTVELVHDNWKRIWVIVAWLAINVSLFVWKYNKYKKSKAFKIMGYCVCVAKGGAETTKFNMALILLPVCRSTLTRLRSTFLSKIIPFDDNINFHKIVSLGIVIGTFLHVFMHVSCDFPRLITCPRQKFMVYLGPNFNYRQPSYQDLVRSTPGVSGALMLIIMGFSYVLASHQFRRNVIELPSPLHHLAGFNAFWYSHHLLIVAYILFIIHGYYLFLVTQWYVKTTWMYLAMPMSLYASERLLASVNELKHSVDIIKAVIYKGNVLAIYMTRPQGFRYKSGMYFFVKCPDISSFEWHPFTITSAPGDDYLSCHIRTLGDWTAELHNRFKKVCEMENAQARKGSLVRMETKAYNGNSYSQLRYPRILIKGPYGAPAQDYKKYDILFLIGLGIGATPMISIIKDVLNSIKPIDTYSDSVHKRSLGNSRRGPERTYFYWITREQGSFEWFKGVMDDISEYDHDHVIEMHNYLTSVYEEGDVRSALITMVQKLQHARNGVDVLSESRIRTHFARPNWRKVFMELASNHMASRIGVFYCGSATLTQTLRKLCHEFSLSSTTRFHFHKENF</sequence>
<reference evidence="17 18" key="1">
    <citation type="submission" date="2024-03" db="EMBL/GenBank/DDBJ databases">
        <authorList>
            <person name="Gkanogiannis A."/>
            <person name="Becerra Lopez-Lavalle L."/>
        </authorList>
    </citation>
    <scope>NUCLEOTIDE SEQUENCE [LARGE SCALE GENOMIC DNA]</scope>
</reference>
<dbReference type="PROSITE" id="PS00018">
    <property type="entry name" value="EF_HAND_1"/>
    <property type="match status" value="1"/>
</dbReference>
<keyword evidence="10 14" id="KW-1133">Transmembrane helix</keyword>
<keyword evidence="4" id="KW-0285">Flavoprotein</keyword>
<evidence type="ECO:0000256" key="3">
    <source>
        <dbReference type="ARBA" id="ARBA00022559"/>
    </source>
</evidence>
<gene>
    <name evidence="17" type="ORF">CITCOLO1_LOCUS19429</name>
</gene>
<feature type="region of interest" description="Disordered" evidence="13">
    <location>
        <begin position="29"/>
        <end position="66"/>
    </location>
</feature>
<keyword evidence="18" id="KW-1185">Reference proteome</keyword>
<dbReference type="Proteomes" id="UP001642487">
    <property type="component" value="Chromosome 8"/>
</dbReference>
<dbReference type="Pfam" id="PF08414">
    <property type="entry name" value="NADPH_Ox"/>
    <property type="match status" value="1"/>
</dbReference>
<dbReference type="CDD" id="cd06186">
    <property type="entry name" value="NOX_Duox_like_FAD_NADP"/>
    <property type="match status" value="1"/>
</dbReference>
<comment type="subcellular location">
    <subcellularLocation>
        <location evidence="1">Membrane</location>
        <topology evidence="1">Multi-pass membrane protein</topology>
    </subcellularLocation>
</comment>
<dbReference type="SUPFAM" id="SSF47473">
    <property type="entry name" value="EF-hand"/>
    <property type="match status" value="1"/>
</dbReference>
<dbReference type="InterPro" id="IPR039261">
    <property type="entry name" value="FNR_nucleotide-bd"/>
</dbReference>
<feature type="transmembrane region" description="Helical" evidence="14">
    <location>
        <begin position="426"/>
        <end position="446"/>
    </location>
</feature>
<evidence type="ECO:0000256" key="11">
    <source>
        <dbReference type="ARBA" id="ARBA00023002"/>
    </source>
</evidence>
<keyword evidence="11" id="KW-0560">Oxidoreductase</keyword>
<dbReference type="InterPro" id="IPR013121">
    <property type="entry name" value="Fe_red_NAD-bd_6"/>
</dbReference>
<dbReference type="InterPro" id="IPR013623">
    <property type="entry name" value="NADPH_Ox"/>
</dbReference>
<dbReference type="Pfam" id="PF08022">
    <property type="entry name" value="FAD_binding_8"/>
    <property type="match status" value="1"/>
</dbReference>
<dbReference type="SFLD" id="SFLDG01169">
    <property type="entry name" value="NADPH_oxidase_subgroup_(NOX)"/>
    <property type="match status" value="1"/>
</dbReference>
<dbReference type="InterPro" id="IPR011992">
    <property type="entry name" value="EF-hand-dom_pair"/>
</dbReference>
<evidence type="ECO:0000313" key="17">
    <source>
        <dbReference type="EMBL" id="CAK9327062.1"/>
    </source>
</evidence>